<feature type="domain" description="TubC N-terminal docking" evidence="3">
    <location>
        <begin position="15"/>
        <end position="62"/>
    </location>
</feature>
<dbReference type="Pfam" id="PF18563">
    <property type="entry name" value="TubC_N"/>
    <property type="match status" value="1"/>
</dbReference>
<dbReference type="EC" id="6.3.2.-" evidence="4"/>
<evidence type="ECO:0000259" key="2">
    <source>
        <dbReference type="Pfam" id="PF00668"/>
    </source>
</evidence>
<reference evidence="4 5" key="1">
    <citation type="submission" date="2018-06" db="EMBL/GenBank/DDBJ databases">
        <authorList>
            <consortium name="Pathogen Informatics"/>
            <person name="Doyle S."/>
        </authorList>
    </citation>
    <scope>NUCLEOTIDE SEQUENCE [LARGE SCALE GENOMIC DNA]</scope>
    <source>
        <strain evidence="4 5">NCTC13076</strain>
    </source>
</reference>
<evidence type="ECO:0000256" key="1">
    <source>
        <dbReference type="ARBA" id="ARBA00022598"/>
    </source>
</evidence>
<name>A0A2X1Y5I3_9FIRM</name>
<dbReference type="Proteomes" id="UP000250070">
    <property type="component" value="Unassembled WGS sequence"/>
</dbReference>
<dbReference type="InterPro" id="IPR041464">
    <property type="entry name" value="TubC_N"/>
</dbReference>
<dbReference type="Pfam" id="PF00668">
    <property type="entry name" value="Condensation"/>
    <property type="match status" value="1"/>
</dbReference>
<dbReference type="PANTHER" id="PTHR45527:SF10">
    <property type="entry name" value="PYOCHELIN SYNTHASE PCHF"/>
    <property type="match status" value="1"/>
</dbReference>
<dbReference type="GeneID" id="83863197"/>
<feature type="domain" description="Condensation" evidence="2">
    <location>
        <begin position="66"/>
        <end position="473"/>
    </location>
</feature>
<protein>
    <submittedName>
        <fullName evidence="4">Phenyloxazoline synthase MbtB</fullName>
        <ecNumber evidence="4">6.3.2.-</ecNumber>
    </submittedName>
</protein>
<dbReference type="InterPro" id="IPR001242">
    <property type="entry name" value="Condensation_dom"/>
</dbReference>
<organism evidence="4 5">
    <name type="scientific">Peptoniphilus harei</name>
    <dbReference type="NCBI Taxonomy" id="54005"/>
    <lineage>
        <taxon>Bacteria</taxon>
        <taxon>Bacillati</taxon>
        <taxon>Bacillota</taxon>
        <taxon>Tissierellia</taxon>
        <taxon>Tissierellales</taxon>
        <taxon>Peptoniphilaceae</taxon>
        <taxon>Peptoniphilus</taxon>
    </lineage>
</organism>
<sequence length="485" mass="57288">MKLKNDSTDLDLFDYVNELRKQGMFLFVEDKKLKYRIKKELYNEEVINEIKVNKEDLLRYLSKAQENTLELSSLQLAYMAGQVDGEFLNKVNAHYYIEFEKQNLNIANLEKNINLMIRKNDILRLILLSDGRGIILEKVPEYKVFKYQYNSKEDRYKMRKILSHMKYNIETWPMFKFVVGKKINGENKNDVLHISFDCSILDAWSAGNMIYKLFALYEGEKISFSDVSYKDYVMNLRIYKELAFNKRLLDEAEKYWNKMIKTLPKAPNLRTKMPINDLEEYNFKRKEYRFSKEQTDNLIHYSKLRGVTLSAILITIYMKVLSDLIETDELTITTTLFGKLPVVKNADELLGEFTNIGLISYKDEYKSILESIKKTQKQIFKLLEYRCFDGINVINKARQENGINKLFPIVVTCMIGESYSNCKNGFHEICSLSQTPQVYLDHHIRMIDDSIVITFDYIDELLYEEDIIWMVGKYIDVSNEICSNF</sequence>
<keyword evidence="1 4" id="KW-0436">Ligase</keyword>
<evidence type="ECO:0000313" key="4">
    <source>
        <dbReference type="EMBL" id="SPY48642.1"/>
    </source>
</evidence>
<dbReference type="GO" id="GO:0044550">
    <property type="term" value="P:secondary metabolite biosynthetic process"/>
    <property type="evidence" value="ECO:0007669"/>
    <property type="project" value="TreeGrafter"/>
</dbReference>
<evidence type="ECO:0000313" key="5">
    <source>
        <dbReference type="Proteomes" id="UP000250070"/>
    </source>
</evidence>
<dbReference type="GO" id="GO:0016874">
    <property type="term" value="F:ligase activity"/>
    <property type="evidence" value="ECO:0007669"/>
    <property type="project" value="UniProtKB-KW"/>
</dbReference>
<dbReference type="SUPFAM" id="SSF52777">
    <property type="entry name" value="CoA-dependent acyltransferases"/>
    <property type="match status" value="2"/>
</dbReference>
<dbReference type="GO" id="GO:0031177">
    <property type="term" value="F:phosphopantetheine binding"/>
    <property type="evidence" value="ECO:0007669"/>
    <property type="project" value="TreeGrafter"/>
</dbReference>
<dbReference type="Gene3D" id="3.30.559.10">
    <property type="entry name" value="Chloramphenicol acetyltransferase-like domain"/>
    <property type="match status" value="1"/>
</dbReference>
<dbReference type="Gene3D" id="3.30.559.30">
    <property type="entry name" value="Nonribosomal peptide synthetase, condensation domain"/>
    <property type="match status" value="1"/>
</dbReference>
<evidence type="ECO:0000259" key="3">
    <source>
        <dbReference type="Pfam" id="PF18563"/>
    </source>
</evidence>
<dbReference type="GO" id="GO:0005737">
    <property type="term" value="C:cytoplasm"/>
    <property type="evidence" value="ECO:0007669"/>
    <property type="project" value="TreeGrafter"/>
</dbReference>
<dbReference type="RefSeq" id="WP_036762252.1">
    <property type="nucleotide sequence ID" value="NZ_CP068103.1"/>
</dbReference>
<gene>
    <name evidence="4" type="primary">mbtB_8</name>
    <name evidence="4" type="ORF">NCTC13076_01729</name>
</gene>
<dbReference type="Gene3D" id="1.10.10.1830">
    <property type="entry name" value="Non-ribosomal peptide synthase, adenylation domain"/>
    <property type="match status" value="1"/>
</dbReference>
<dbReference type="EMBL" id="UATM01000032">
    <property type="protein sequence ID" value="SPY48642.1"/>
    <property type="molecule type" value="Genomic_DNA"/>
</dbReference>
<dbReference type="PANTHER" id="PTHR45527">
    <property type="entry name" value="NONRIBOSOMAL PEPTIDE SYNTHETASE"/>
    <property type="match status" value="1"/>
</dbReference>
<dbReference type="AlphaFoldDB" id="A0A2X1Y5I3"/>
<proteinExistence type="predicted"/>
<accession>A0A2X1Y5I3</accession>
<dbReference type="InterPro" id="IPR023213">
    <property type="entry name" value="CAT-like_dom_sf"/>
</dbReference>
<dbReference type="GO" id="GO:0043041">
    <property type="term" value="P:amino acid activation for nonribosomal peptide biosynthetic process"/>
    <property type="evidence" value="ECO:0007669"/>
    <property type="project" value="TreeGrafter"/>
</dbReference>
<dbReference type="OrthoDB" id="9778383at2"/>
<dbReference type="GO" id="GO:0008610">
    <property type="term" value="P:lipid biosynthetic process"/>
    <property type="evidence" value="ECO:0007669"/>
    <property type="project" value="UniProtKB-ARBA"/>
</dbReference>
<dbReference type="InterPro" id="IPR044894">
    <property type="entry name" value="TubC_N_sf"/>
</dbReference>